<name>A0AA40SYV0_9NOST</name>
<proteinExistence type="predicted"/>
<dbReference type="InterPro" id="IPR029492">
    <property type="entry name" value="DUF4435"/>
</dbReference>
<reference evidence="2" key="1">
    <citation type="submission" date="2019-07" db="EMBL/GenBank/DDBJ databases">
        <title>Toxilogical consequences of a new and cryptic species of cyanobacteria (Komarekiella delphini-convector) recovered from the epidermis of a bottlenose dolphin and 1500 ft. in the air.</title>
        <authorList>
            <person name="Brown A.O."/>
            <person name="Dvorak P."/>
            <person name="Villanueva C.D."/>
            <person name="Foss A.J."/>
            <person name="Garvey A.D."/>
            <person name="Gibson Q.A."/>
            <person name="Johansen J.R."/>
            <person name="Casamatta D.A."/>
        </authorList>
    </citation>
    <scope>NUCLEOTIDE SEQUENCE</scope>
    <source>
        <strain evidence="2">SJRDD-AB1</strain>
    </source>
</reference>
<dbReference type="Pfam" id="PF14491">
    <property type="entry name" value="DUF4435"/>
    <property type="match status" value="1"/>
</dbReference>
<dbReference type="RefSeq" id="WP_191758725.1">
    <property type="nucleotide sequence ID" value="NZ_VJXY01000017.1"/>
</dbReference>
<evidence type="ECO:0000259" key="1">
    <source>
        <dbReference type="Pfam" id="PF14491"/>
    </source>
</evidence>
<comment type="caution">
    <text evidence="2">The sequence shown here is derived from an EMBL/GenBank/DDBJ whole genome shotgun (WGS) entry which is preliminary data.</text>
</comment>
<keyword evidence="3" id="KW-1185">Reference proteome</keyword>
<dbReference type="EMBL" id="VJXY01000017">
    <property type="protein sequence ID" value="MBD6617512.1"/>
    <property type="molecule type" value="Genomic_DNA"/>
</dbReference>
<gene>
    <name evidence="2" type="ORF">FNW02_17190</name>
</gene>
<evidence type="ECO:0000313" key="2">
    <source>
        <dbReference type="EMBL" id="MBD6617512.1"/>
    </source>
</evidence>
<evidence type="ECO:0000313" key="3">
    <source>
        <dbReference type="Proteomes" id="UP001165986"/>
    </source>
</evidence>
<organism evidence="2 3">
    <name type="scientific">Komarekiella delphini-convector SJRDD-AB1</name>
    <dbReference type="NCBI Taxonomy" id="2593771"/>
    <lineage>
        <taxon>Bacteria</taxon>
        <taxon>Bacillati</taxon>
        <taxon>Cyanobacteriota</taxon>
        <taxon>Cyanophyceae</taxon>
        <taxon>Nostocales</taxon>
        <taxon>Nostocaceae</taxon>
        <taxon>Komarekiella</taxon>
        <taxon>Komarekiella delphini-convector</taxon>
    </lineage>
</organism>
<feature type="domain" description="DUF4435" evidence="1">
    <location>
        <begin position="22"/>
        <end position="236"/>
    </location>
</feature>
<dbReference type="Proteomes" id="UP001165986">
    <property type="component" value="Unassembled WGS sequence"/>
</dbReference>
<protein>
    <submittedName>
        <fullName evidence="2">DUF4435 domain-containing protein</fullName>
    </submittedName>
</protein>
<sequence>MFIRTSSGIKNSDLFTYNNEYIIYVEGEDDGPFWKQLFPDYVDGYKPKFKHVGGKKEIKKYLDELLISDAKFIVAIDSDYNFIMGKSYNHINNRVLETQTHSIENLMLCSSNIRRLIQNLSKNTDYDSVKVEIWLQHFNEAIYSLMVADYIIECNPICTKKCMGDQCRRFLKKNNIPEFSQDIINTYIQTLELPEDDLSNNKDKLRDYKPSLHARGHFFFSAVHCFVINEVRKISQKHPTISLEAFYSMSIESCHWCFKENSILEKLRERAIAAAQELVQLLRSS</sequence>
<accession>A0AA40SYV0</accession>
<dbReference type="AlphaFoldDB" id="A0AA40SYV0"/>